<dbReference type="Pfam" id="PF03781">
    <property type="entry name" value="FGE-sulfatase"/>
    <property type="match status" value="1"/>
</dbReference>
<dbReference type="InterPro" id="IPR042095">
    <property type="entry name" value="SUMF_sf"/>
</dbReference>
<dbReference type="GO" id="GO:0120147">
    <property type="term" value="F:formylglycine-generating oxidase activity"/>
    <property type="evidence" value="ECO:0007669"/>
    <property type="project" value="TreeGrafter"/>
</dbReference>
<dbReference type="InterPro" id="IPR051043">
    <property type="entry name" value="Sulfatase_Mod_Factor_Kinase"/>
</dbReference>
<feature type="signal peptide" evidence="1">
    <location>
        <begin position="1"/>
        <end position="21"/>
    </location>
</feature>
<keyword evidence="1" id="KW-0732">Signal</keyword>
<gene>
    <name evidence="3" type="ORF">EZ428_18925</name>
</gene>
<sequence length="854" mass="98657">MKKSFRLILLLGISLFPIADAFSQKQDYLTFPFSQFAIRNDWDPPMVWKYRPFNDIVETETIIAPPAMNEDWNAWYKKMKAYQTHLRGHLNDTSSIYLELKIKNNTKVRLHYKRVLTKMRLKPNDKIRFEGLAKNEKGRSQFSVGLIFVKKGQELSHAIVKAPIVDSVSITQKLTSLHSEFKIPDFDTKNLVVQPVVYFSSTDTGTVKIEVMNLKLTIPSSPENLKVYNEMRPSFYPQNIGVDKQIYNRPEMQWTKTNFISGFAYLWDKDFWDADKKVFTTQKYCDKMKREFGGFQSVLIWIGYPNIGVDDKNIWETIDAIPGGIKGLRDAISVFHQNNVKVYFPYMPWEIDTRRSPIPDDKHWTQVLKSTDADGLFFDTWFDGDNFQKELDKSKRGLSIGTEHHPTLQNIQGYNAITTSWGQTLSRYNNNGISRVKWLIPEHLQWIIQRWEHSRQNNMAYSWINGQGILVWENVFGHVNTWNAIDRQTLRKINAIYKQFGYLYTSDSWKPYLPSGNAHIHLSSWENSKARIWNIATDKEHAAGKFDLPVADKTMTYYNLWTGEKLSVNKNTVTIPLDRFSCILGLKTKPTAAIVNLLNLNKRETATPLPAVDKHTQFTLTTAAKPAPKMMASMVPLPPNLLTVKAGNYTLVTEHVKRESDCYPDSGASSNYENKVENGMIVHKTNVAIPTFQIMSKAVTNVQFTEFVKAVKYIPQDTVNYLKHWNGTVCPDSLLNKPVVNITLEDARAYARWAGMRLPTEWEWQVAAQEHKKDFIFNEVFEWNESERFDGHNTFVTLRGGCKYWTLQTSRWYFPGTPNQKPAGGPQPYNSHSIYFLMQTGFDRASTIGFRCVK</sequence>
<organism evidence="3 4">
    <name type="scientific">Pedobacter frigiditerrae</name>
    <dbReference type="NCBI Taxonomy" id="2530452"/>
    <lineage>
        <taxon>Bacteria</taxon>
        <taxon>Pseudomonadati</taxon>
        <taxon>Bacteroidota</taxon>
        <taxon>Sphingobacteriia</taxon>
        <taxon>Sphingobacteriales</taxon>
        <taxon>Sphingobacteriaceae</taxon>
        <taxon>Pedobacter</taxon>
    </lineage>
</organism>
<dbReference type="PANTHER" id="PTHR23150">
    <property type="entry name" value="SULFATASE MODIFYING FACTOR 1, 2"/>
    <property type="match status" value="1"/>
</dbReference>
<evidence type="ECO:0000256" key="1">
    <source>
        <dbReference type="SAM" id="SignalP"/>
    </source>
</evidence>
<name>A0A4R0MPE8_9SPHI</name>
<feature type="chain" id="PRO_5020943322" description="Sulfatase-modifying factor enzyme-like domain-containing protein" evidence="1">
    <location>
        <begin position="22"/>
        <end position="854"/>
    </location>
</feature>
<keyword evidence="4" id="KW-1185">Reference proteome</keyword>
<dbReference type="SUPFAM" id="SSF56436">
    <property type="entry name" value="C-type lectin-like"/>
    <property type="match status" value="1"/>
</dbReference>
<dbReference type="RefSeq" id="WP_131554765.1">
    <property type="nucleotide sequence ID" value="NZ_SJSK01000005.1"/>
</dbReference>
<protein>
    <recommendedName>
        <fullName evidence="2">Sulfatase-modifying factor enzyme-like domain-containing protein</fullName>
    </recommendedName>
</protein>
<accession>A0A4R0MPE8</accession>
<dbReference type="OrthoDB" id="9768004at2"/>
<reference evidence="3 4" key="1">
    <citation type="submission" date="2019-02" db="EMBL/GenBank/DDBJ databases">
        <title>Pedobacter sp. RP-1-13 sp. nov., isolated from Arctic soil.</title>
        <authorList>
            <person name="Dahal R.H."/>
        </authorList>
    </citation>
    <scope>NUCLEOTIDE SEQUENCE [LARGE SCALE GENOMIC DNA]</scope>
    <source>
        <strain evidence="3 4">RP-1-13</strain>
    </source>
</reference>
<proteinExistence type="predicted"/>
<dbReference type="EMBL" id="SJSK01000005">
    <property type="protein sequence ID" value="TCC88711.1"/>
    <property type="molecule type" value="Genomic_DNA"/>
</dbReference>
<evidence type="ECO:0000313" key="3">
    <source>
        <dbReference type="EMBL" id="TCC88711.1"/>
    </source>
</evidence>
<dbReference type="InterPro" id="IPR005532">
    <property type="entry name" value="SUMF_dom"/>
</dbReference>
<dbReference type="InterPro" id="IPR016187">
    <property type="entry name" value="CTDL_fold"/>
</dbReference>
<evidence type="ECO:0000259" key="2">
    <source>
        <dbReference type="Pfam" id="PF03781"/>
    </source>
</evidence>
<dbReference type="Gene3D" id="3.90.1580.10">
    <property type="entry name" value="paralog of FGE (formylglycine-generating enzyme)"/>
    <property type="match status" value="1"/>
</dbReference>
<dbReference type="AlphaFoldDB" id="A0A4R0MPE8"/>
<dbReference type="Proteomes" id="UP000292884">
    <property type="component" value="Unassembled WGS sequence"/>
</dbReference>
<dbReference type="PANTHER" id="PTHR23150:SF19">
    <property type="entry name" value="FORMYLGLYCINE-GENERATING ENZYME"/>
    <property type="match status" value="1"/>
</dbReference>
<comment type="caution">
    <text evidence="3">The sequence shown here is derived from an EMBL/GenBank/DDBJ whole genome shotgun (WGS) entry which is preliminary data.</text>
</comment>
<feature type="domain" description="Sulfatase-modifying factor enzyme-like" evidence="2">
    <location>
        <begin position="679"/>
        <end position="784"/>
    </location>
</feature>
<evidence type="ECO:0000313" key="4">
    <source>
        <dbReference type="Proteomes" id="UP000292884"/>
    </source>
</evidence>